<dbReference type="OrthoDB" id="3268903at2"/>
<protein>
    <submittedName>
        <fullName evidence="1">TIGR03085 family protein</fullName>
    </submittedName>
</protein>
<dbReference type="InterPro" id="IPR017517">
    <property type="entry name" value="Maleyloyr_isom"/>
</dbReference>
<evidence type="ECO:0000313" key="1">
    <source>
        <dbReference type="EMBL" id="RHA37918.1"/>
    </source>
</evidence>
<gene>
    <name evidence="1" type="ORF">D1825_15710</name>
</gene>
<proteinExistence type="predicted"/>
<comment type="caution">
    <text evidence="1">The sequence shown here is derived from an EMBL/GenBank/DDBJ whole genome shotgun (WGS) entry which is preliminary data.</text>
</comment>
<evidence type="ECO:0000313" key="2">
    <source>
        <dbReference type="Proteomes" id="UP000283374"/>
    </source>
</evidence>
<dbReference type="InterPro" id="IPR017519">
    <property type="entry name" value="CHP03085"/>
</dbReference>
<dbReference type="RefSeq" id="WP_118768408.1">
    <property type="nucleotide sequence ID" value="NZ_QWKP01000219.1"/>
</dbReference>
<dbReference type="EMBL" id="QWKP01000219">
    <property type="protein sequence ID" value="RHA37918.1"/>
    <property type="molecule type" value="Genomic_DNA"/>
</dbReference>
<organism evidence="1 2">
    <name type="scientific">Cellulomonas rhizosphaerae</name>
    <dbReference type="NCBI Taxonomy" id="2293719"/>
    <lineage>
        <taxon>Bacteria</taxon>
        <taxon>Bacillati</taxon>
        <taxon>Actinomycetota</taxon>
        <taxon>Actinomycetes</taxon>
        <taxon>Micrococcales</taxon>
        <taxon>Cellulomonadaceae</taxon>
        <taxon>Cellulomonas</taxon>
    </lineage>
</organism>
<dbReference type="SUPFAM" id="SSF109854">
    <property type="entry name" value="DinB/YfiT-like putative metalloenzymes"/>
    <property type="match status" value="1"/>
</dbReference>
<dbReference type="AlphaFoldDB" id="A0A413RI72"/>
<name>A0A413RI72_9CELL</name>
<dbReference type="NCBIfam" id="TIGR03083">
    <property type="entry name" value="maleylpyruvate isomerase family mycothiol-dependent enzyme"/>
    <property type="match status" value="1"/>
</dbReference>
<keyword evidence="2" id="KW-1185">Reference proteome</keyword>
<reference evidence="1 2" key="1">
    <citation type="submission" date="2018-08" db="EMBL/GenBank/DDBJ databases">
        <title>Cellulomonas rhizosphaerae sp. nov., a novel actinomycete isolated from soil.</title>
        <authorList>
            <person name="Tian Y."/>
        </authorList>
    </citation>
    <scope>NUCLEOTIDE SEQUENCE [LARGE SCALE GENOMIC DNA]</scope>
    <source>
        <strain evidence="1 2">NEAU-TCZ24</strain>
    </source>
</reference>
<dbReference type="Proteomes" id="UP000283374">
    <property type="component" value="Unassembled WGS sequence"/>
</dbReference>
<dbReference type="InterPro" id="IPR034660">
    <property type="entry name" value="DinB/YfiT-like"/>
</dbReference>
<sequence length="215" mass="22988">MTWHQILRERLADVLLEAAPDAPTLCEGWEARHVAAHVVLRESSLVVGAGLVVPGMSGRADRAIDTLADTARTEGAYRDLVARVADQPARWHPMSWAGEAANVVELFVHAEDVRRGAGPVPAPDIDPELVEVLWGQTVRASGLQLRKAPVGVVLVRDDGIRHLARKPRGVHGTVVVRGAVPEIVLWALGRGAAADVRLEGDAVDVALLSARLPVV</sequence>
<accession>A0A413RI72</accession>
<dbReference type="NCBIfam" id="TIGR03085">
    <property type="entry name" value="TIGR03085 family metal-binding protein"/>
    <property type="match status" value="1"/>
</dbReference>